<reference evidence="3 4" key="2">
    <citation type="submission" date="2016-11" db="EMBL/GenBank/DDBJ databases">
        <authorList>
            <person name="Varghese N."/>
            <person name="Submissions S."/>
        </authorList>
    </citation>
    <scope>NUCLEOTIDE SEQUENCE [LARGE SCALE GENOMIC DNA]</scope>
    <source>
        <strain evidence="3 4">DSM 6368</strain>
    </source>
</reference>
<reference evidence="2 5" key="1">
    <citation type="submission" date="2016-11" db="EMBL/GenBank/DDBJ databases">
        <title>Whole genomes of Flavobacteriaceae.</title>
        <authorList>
            <person name="Stine C."/>
            <person name="Li C."/>
            <person name="Tadesse D."/>
        </authorList>
    </citation>
    <scope>NUCLEOTIDE SEQUENCE [LARGE SCALE GENOMIC DNA]</scope>
    <source>
        <strain evidence="2 5">ATCC 19366</strain>
    </source>
</reference>
<feature type="transmembrane region" description="Helical" evidence="1">
    <location>
        <begin position="29"/>
        <end position="47"/>
    </location>
</feature>
<evidence type="ECO:0000256" key="1">
    <source>
        <dbReference type="SAM" id="Phobius"/>
    </source>
</evidence>
<keyword evidence="1" id="KW-0812">Transmembrane</keyword>
<comment type="caution">
    <text evidence="2">The sequence shown here is derived from an EMBL/GenBank/DDBJ whole genome shotgun (WGS) entry which is preliminary data.</text>
</comment>
<accession>A0AB36P869</accession>
<organism evidence="2 5">
    <name type="scientific">Flavobacterium pectinovorum</name>
    <dbReference type="NCBI Taxonomy" id="29533"/>
    <lineage>
        <taxon>Bacteria</taxon>
        <taxon>Pseudomonadati</taxon>
        <taxon>Bacteroidota</taxon>
        <taxon>Flavobacteriia</taxon>
        <taxon>Flavobacteriales</taxon>
        <taxon>Flavobacteriaceae</taxon>
        <taxon>Flavobacterium</taxon>
    </lineage>
</organism>
<dbReference type="AlphaFoldDB" id="A0AB36P869"/>
<dbReference type="EMBL" id="FRBX01000004">
    <property type="protein sequence ID" value="SHM83150.1"/>
    <property type="molecule type" value="Genomic_DNA"/>
</dbReference>
<dbReference type="Proteomes" id="UP000184216">
    <property type="component" value="Unassembled WGS sequence"/>
</dbReference>
<gene>
    <name evidence="2" type="ORF">B0A72_03150</name>
    <name evidence="3" type="ORF">SAMN05444387_3333</name>
</gene>
<dbReference type="Proteomes" id="UP000198431">
    <property type="component" value="Unassembled WGS sequence"/>
</dbReference>
<keyword evidence="1" id="KW-1133">Transmembrane helix</keyword>
<evidence type="ECO:0000313" key="4">
    <source>
        <dbReference type="Proteomes" id="UP000184216"/>
    </source>
</evidence>
<name>A0AB36P869_9FLAO</name>
<evidence type="ECO:0008006" key="6">
    <source>
        <dbReference type="Google" id="ProtNLM"/>
    </source>
</evidence>
<protein>
    <recommendedName>
        <fullName evidence="6">DUF4190 domain-containing protein</fullName>
    </recommendedName>
</protein>
<feature type="transmembrane region" description="Helical" evidence="1">
    <location>
        <begin position="5"/>
        <end position="23"/>
    </location>
</feature>
<evidence type="ECO:0000313" key="3">
    <source>
        <dbReference type="EMBL" id="SHM83150.1"/>
    </source>
</evidence>
<feature type="transmembrane region" description="Helical" evidence="1">
    <location>
        <begin position="59"/>
        <end position="81"/>
    </location>
</feature>
<evidence type="ECO:0000313" key="2">
    <source>
        <dbReference type="EMBL" id="OXB07871.1"/>
    </source>
</evidence>
<sequence length="85" mass="9726">MKIVYFFLTLIVHLLIIVNLKLLDNFNSILMIFLFSILIGLAIKLFSKNRSTNLKHLGWGILCGSITTVTLLLIAMIWLGYNFPK</sequence>
<dbReference type="EMBL" id="MUHB01000003">
    <property type="protein sequence ID" value="OXB07871.1"/>
    <property type="molecule type" value="Genomic_DNA"/>
</dbReference>
<proteinExistence type="predicted"/>
<evidence type="ECO:0000313" key="5">
    <source>
        <dbReference type="Proteomes" id="UP000198431"/>
    </source>
</evidence>
<keyword evidence="1" id="KW-0472">Membrane</keyword>
<keyword evidence="4" id="KW-1185">Reference proteome</keyword>